<dbReference type="WBParaSite" id="jg18481">
    <property type="protein sequence ID" value="jg18481"/>
    <property type="gene ID" value="jg18481"/>
</dbReference>
<evidence type="ECO:0000256" key="1">
    <source>
        <dbReference type="SAM" id="SignalP"/>
    </source>
</evidence>
<organism evidence="2 3">
    <name type="scientific">Ditylenchus dipsaci</name>
    <dbReference type="NCBI Taxonomy" id="166011"/>
    <lineage>
        <taxon>Eukaryota</taxon>
        <taxon>Metazoa</taxon>
        <taxon>Ecdysozoa</taxon>
        <taxon>Nematoda</taxon>
        <taxon>Chromadorea</taxon>
        <taxon>Rhabditida</taxon>
        <taxon>Tylenchina</taxon>
        <taxon>Tylenchomorpha</taxon>
        <taxon>Sphaerularioidea</taxon>
        <taxon>Anguinidae</taxon>
        <taxon>Anguininae</taxon>
        <taxon>Ditylenchus</taxon>
    </lineage>
</organism>
<name>A0A915DDJ2_9BILA</name>
<dbReference type="Proteomes" id="UP000887574">
    <property type="component" value="Unplaced"/>
</dbReference>
<protein>
    <submittedName>
        <fullName evidence="3">Uncharacterized protein</fullName>
    </submittedName>
</protein>
<feature type="chain" id="PRO_5038023429" evidence="1">
    <location>
        <begin position="16"/>
        <end position="77"/>
    </location>
</feature>
<keyword evidence="1" id="KW-0732">Signal</keyword>
<reference evidence="3" key="1">
    <citation type="submission" date="2022-11" db="UniProtKB">
        <authorList>
            <consortium name="WormBaseParasite"/>
        </authorList>
    </citation>
    <scope>IDENTIFICATION</scope>
</reference>
<dbReference type="AlphaFoldDB" id="A0A915DDJ2"/>
<accession>A0A915DDJ2</accession>
<sequence length="77" mass="8644">MHLTYLLFDLLLINGQRFYQPVDMQLHNGSHTSLKRHLSPEVTNGHNPLRHTSSAEHLDSSPAKAALVAMRIAEGEE</sequence>
<feature type="signal peptide" evidence="1">
    <location>
        <begin position="1"/>
        <end position="15"/>
    </location>
</feature>
<evidence type="ECO:0000313" key="2">
    <source>
        <dbReference type="Proteomes" id="UP000887574"/>
    </source>
</evidence>
<evidence type="ECO:0000313" key="3">
    <source>
        <dbReference type="WBParaSite" id="jg18481"/>
    </source>
</evidence>
<keyword evidence="2" id="KW-1185">Reference proteome</keyword>
<proteinExistence type="predicted"/>